<evidence type="ECO:0000256" key="2">
    <source>
        <dbReference type="ARBA" id="ARBA00008072"/>
    </source>
</evidence>
<comment type="similarity">
    <text evidence="2">Belongs to the zinc-containing alcohol dehydrogenase family.</text>
</comment>
<dbReference type="GO" id="GO:0046872">
    <property type="term" value="F:metal ion binding"/>
    <property type="evidence" value="ECO:0007669"/>
    <property type="project" value="UniProtKB-KW"/>
</dbReference>
<evidence type="ECO:0000256" key="6">
    <source>
        <dbReference type="SAM" id="MobiDB-lite"/>
    </source>
</evidence>
<dbReference type="InterPro" id="IPR011032">
    <property type="entry name" value="GroES-like_sf"/>
</dbReference>
<dbReference type="InterPro" id="IPR036291">
    <property type="entry name" value="NAD(P)-bd_dom_sf"/>
</dbReference>
<evidence type="ECO:0000256" key="4">
    <source>
        <dbReference type="ARBA" id="ARBA00022833"/>
    </source>
</evidence>
<protein>
    <submittedName>
        <fullName evidence="7">Dehydrogenase</fullName>
    </submittedName>
</protein>
<evidence type="ECO:0000256" key="5">
    <source>
        <dbReference type="ARBA" id="ARBA00023002"/>
    </source>
</evidence>
<dbReference type="Proteomes" id="UP000235547">
    <property type="component" value="Unassembled WGS sequence"/>
</dbReference>
<comment type="caution">
    <text evidence="7">The sequence shown here is derived from an EMBL/GenBank/DDBJ whole genome shotgun (WGS) entry which is preliminary data.</text>
</comment>
<comment type="cofactor">
    <cofactor evidence="1">
        <name>Zn(2+)</name>
        <dbReference type="ChEBI" id="CHEBI:29105"/>
    </cofactor>
</comment>
<organism evidence="7 8">
    <name type="scientific">Halomonas urumqiensis</name>
    <dbReference type="NCBI Taxonomy" id="1684789"/>
    <lineage>
        <taxon>Bacteria</taxon>
        <taxon>Pseudomonadati</taxon>
        <taxon>Pseudomonadota</taxon>
        <taxon>Gammaproteobacteria</taxon>
        <taxon>Oceanospirillales</taxon>
        <taxon>Halomonadaceae</taxon>
        <taxon>Halomonas</taxon>
    </lineage>
</organism>
<keyword evidence="5" id="KW-0560">Oxidoreductase</keyword>
<reference evidence="7 8" key="1">
    <citation type="submission" date="2018-01" db="EMBL/GenBank/DDBJ databases">
        <title>Halomonas endophytica sp. nov., isolated from storage liquid in the stems of Populus euphratica.</title>
        <authorList>
            <person name="Chen C."/>
        </authorList>
    </citation>
    <scope>NUCLEOTIDE SEQUENCE [LARGE SCALE GENOMIC DNA]</scope>
    <source>
        <strain evidence="7 8">BZ-SZ-XJ27</strain>
    </source>
</reference>
<evidence type="ECO:0000256" key="3">
    <source>
        <dbReference type="ARBA" id="ARBA00022723"/>
    </source>
</evidence>
<dbReference type="Gene3D" id="3.40.50.720">
    <property type="entry name" value="NAD(P)-binding Rossmann-like Domain"/>
    <property type="match status" value="1"/>
</dbReference>
<evidence type="ECO:0000313" key="7">
    <source>
        <dbReference type="EMBL" id="PMR78433.1"/>
    </source>
</evidence>
<dbReference type="PANTHER" id="PTHR43350:SF19">
    <property type="entry name" value="D-GULOSIDE 3-DEHYDROGENASE"/>
    <property type="match status" value="1"/>
</dbReference>
<feature type="region of interest" description="Disordered" evidence="6">
    <location>
        <begin position="1"/>
        <end position="38"/>
    </location>
</feature>
<accession>A0A2N7UDC3</accession>
<proteinExistence type="inferred from homology"/>
<keyword evidence="3" id="KW-0479">Metal-binding</keyword>
<keyword evidence="8" id="KW-1185">Reference proteome</keyword>
<evidence type="ECO:0000256" key="1">
    <source>
        <dbReference type="ARBA" id="ARBA00001947"/>
    </source>
</evidence>
<dbReference type="AlphaFoldDB" id="A0A2N7UDC3"/>
<gene>
    <name evidence="7" type="ORF">C1H70_16945</name>
</gene>
<dbReference type="SUPFAM" id="SSF50129">
    <property type="entry name" value="GroES-like"/>
    <property type="match status" value="1"/>
</dbReference>
<sequence length="335" mass="36508">MSEPDRPAPANTHVRATAFWTESPGEGALREETLPEPSEDEVRVRARFSGISRGTEALVFLGRVPQSEWQRMRAPFQVGDFPGPVKYGYVSVGQVEAGAGDLLGREVFCLYPHQDCYVVPAVAVTPLPDGLPAERAVLAANMETAINGVWDADPGVGDHVVVMGAGVVGALVAWLCSRIPGTRVTLVDPVAERRVLAEALGVSFCLPEQAPADNDLVIHASGNPEGLRQALSLAANEARIVEMSWYGERDVSLPLGEAFHSRRLTLISSQVGRLPAQRMPRWDHRRRLLLALELLRDPVLDVLISGESHFRELPAVMPRLADAAGQVLCHRLRYD</sequence>
<dbReference type="PANTHER" id="PTHR43350">
    <property type="entry name" value="NAD-DEPENDENT ALCOHOL DEHYDROGENASE"/>
    <property type="match status" value="1"/>
</dbReference>
<dbReference type="CDD" id="cd08255">
    <property type="entry name" value="2-desacetyl-2-hydroxyethyl_bacteriochlorophyllide_like"/>
    <property type="match status" value="1"/>
</dbReference>
<dbReference type="EMBL" id="PNRG01000033">
    <property type="protein sequence ID" value="PMR78433.1"/>
    <property type="molecule type" value="Genomic_DNA"/>
</dbReference>
<dbReference type="OrthoDB" id="9781588at2"/>
<dbReference type="RefSeq" id="WP_102589494.1">
    <property type="nucleotide sequence ID" value="NZ_BNAE01000001.1"/>
</dbReference>
<dbReference type="GO" id="GO:0016491">
    <property type="term" value="F:oxidoreductase activity"/>
    <property type="evidence" value="ECO:0007669"/>
    <property type="project" value="UniProtKB-KW"/>
</dbReference>
<dbReference type="Gene3D" id="3.90.180.10">
    <property type="entry name" value="Medium-chain alcohol dehydrogenases, catalytic domain"/>
    <property type="match status" value="1"/>
</dbReference>
<evidence type="ECO:0000313" key="8">
    <source>
        <dbReference type="Proteomes" id="UP000235547"/>
    </source>
</evidence>
<name>A0A2N7UDC3_9GAMM</name>
<dbReference type="SUPFAM" id="SSF51735">
    <property type="entry name" value="NAD(P)-binding Rossmann-fold domains"/>
    <property type="match status" value="1"/>
</dbReference>
<keyword evidence="4" id="KW-0862">Zinc</keyword>